<proteinExistence type="predicted"/>
<sequence>MMSSRVHSNIHDILNTSDHLLDLSSDHESLTHHPSLISAYESELQFDDSTYHHETEPYRSQVADSVDGTSGTDRGDNSHTDLPDDLLNATILAKKEDGVFSSSPVADADSEEDDDKPNPYSSYQQFHRELSTHDDPKAALNEFETLEQGECLCVAIVTTGDAY</sequence>
<feature type="compositionally biased region" description="Basic and acidic residues" evidence="1">
    <location>
        <begin position="73"/>
        <end position="82"/>
    </location>
</feature>
<gene>
    <name evidence="2" type="ORF">EB796_003458</name>
</gene>
<dbReference type="Proteomes" id="UP000593567">
    <property type="component" value="Unassembled WGS sequence"/>
</dbReference>
<reference evidence="2" key="1">
    <citation type="submission" date="2020-06" db="EMBL/GenBank/DDBJ databases">
        <title>Draft genome of Bugula neritina, a colonial animal packing powerful symbionts and potential medicines.</title>
        <authorList>
            <person name="Rayko M."/>
        </authorList>
    </citation>
    <scope>NUCLEOTIDE SEQUENCE [LARGE SCALE GENOMIC DNA]</scope>
    <source>
        <strain evidence="2">Kwan_BN1</strain>
    </source>
</reference>
<protein>
    <submittedName>
        <fullName evidence="2">Uncharacterized protein</fullName>
    </submittedName>
</protein>
<dbReference type="AlphaFoldDB" id="A0A7J7KJ23"/>
<name>A0A7J7KJ23_BUGNE</name>
<organism evidence="2 3">
    <name type="scientific">Bugula neritina</name>
    <name type="common">Brown bryozoan</name>
    <name type="synonym">Sertularia neritina</name>
    <dbReference type="NCBI Taxonomy" id="10212"/>
    <lineage>
        <taxon>Eukaryota</taxon>
        <taxon>Metazoa</taxon>
        <taxon>Spiralia</taxon>
        <taxon>Lophotrochozoa</taxon>
        <taxon>Bryozoa</taxon>
        <taxon>Gymnolaemata</taxon>
        <taxon>Cheilostomatida</taxon>
        <taxon>Flustrina</taxon>
        <taxon>Buguloidea</taxon>
        <taxon>Bugulidae</taxon>
        <taxon>Bugula</taxon>
    </lineage>
</organism>
<evidence type="ECO:0000313" key="2">
    <source>
        <dbReference type="EMBL" id="KAF6038233.1"/>
    </source>
</evidence>
<evidence type="ECO:0000256" key="1">
    <source>
        <dbReference type="SAM" id="MobiDB-lite"/>
    </source>
</evidence>
<evidence type="ECO:0000313" key="3">
    <source>
        <dbReference type="Proteomes" id="UP000593567"/>
    </source>
</evidence>
<accession>A0A7J7KJ23</accession>
<feature type="region of interest" description="Disordered" evidence="1">
    <location>
        <begin position="98"/>
        <end position="123"/>
    </location>
</feature>
<keyword evidence="3" id="KW-1185">Reference proteome</keyword>
<feature type="region of interest" description="Disordered" evidence="1">
    <location>
        <begin position="50"/>
        <end position="85"/>
    </location>
</feature>
<dbReference type="EMBL" id="VXIV02000446">
    <property type="protein sequence ID" value="KAF6038233.1"/>
    <property type="molecule type" value="Genomic_DNA"/>
</dbReference>
<comment type="caution">
    <text evidence="2">The sequence shown here is derived from an EMBL/GenBank/DDBJ whole genome shotgun (WGS) entry which is preliminary data.</text>
</comment>